<feature type="non-terminal residue" evidence="1">
    <location>
        <position position="95"/>
    </location>
</feature>
<sequence>MNSIEVILAASQYSQGTVEPFVTVQSDGAMSVFSANQEEATADSSGEDLEREGEANLRELKYVIETLKGIEDRFNRQFHYSYVFLNEEPFTEHFK</sequence>
<evidence type="ECO:0000313" key="1">
    <source>
        <dbReference type="EMBL" id="CAG8505161.1"/>
    </source>
</evidence>
<reference evidence="1" key="1">
    <citation type="submission" date="2021-06" db="EMBL/GenBank/DDBJ databases">
        <authorList>
            <person name="Kallberg Y."/>
            <person name="Tangrot J."/>
            <person name="Rosling A."/>
        </authorList>
    </citation>
    <scope>NUCLEOTIDE SEQUENCE</scope>
    <source>
        <strain evidence="1">CL356</strain>
    </source>
</reference>
<comment type="caution">
    <text evidence="1">The sequence shown here is derived from an EMBL/GenBank/DDBJ whole genome shotgun (WGS) entry which is preliminary data.</text>
</comment>
<protein>
    <submittedName>
        <fullName evidence="1">15836_t:CDS:1</fullName>
    </submittedName>
</protein>
<accession>A0ACA9L0Z5</accession>
<dbReference type="Proteomes" id="UP000789525">
    <property type="component" value="Unassembled WGS sequence"/>
</dbReference>
<gene>
    <name evidence="1" type="ORF">ACOLOM_LOCUS2971</name>
</gene>
<keyword evidence="2" id="KW-1185">Reference proteome</keyword>
<organism evidence="1 2">
    <name type="scientific">Acaulospora colombiana</name>
    <dbReference type="NCBI Taxonomy" id="27376"/>
    <lineage>
        <taxon>Eukaryota</taxon>
        <taxon>Fungi</taxon>
        <taxon>Fungi incertae sedis</taxon>
        <taxon>Mucoromycota</taxon>
        <taxon>Glomeromycotina</taxon>
        <taxon>Glomeromycetes</taxon>
        <taxon>Diversisporales</taxon>
        <taxon>Acaulosporaceae</taxon>
        <taxon>Acaulospora</taxon>
    </lineage>
</organism>
<evidence type="ECO:0000313" key="2">
    <source>
        <dbReference type="Proteomes" id="UP000789525"/>
    </source>
</evidence>
<name>A0ACA9L0Z5_9GLOM</name>
<dbReference type="EMBL" id="CAJVPT010004192">
    <property type="protein sequence ID" value="CAG8505161.1"/>
    <property type="molecule type" value="Genomic_DNA"/>
</dbReference>
<proteinExistence type="predicted"/>